<dbReference type="EMBL" id="CM029045">
    <property type="protein sequence ID" value="KAG2599414.1"/>
    <property type="molecule type" value="Genomic_DNA"/>
</dbReference>
<keyword evidence="3" id="KW-1185">Reference proteome</keyword>
<dbReference type="AlphaFoldDB" id="A0A8T0SQC1"/>
<feature type="chain" id="PRO_5035785396" evidence="1">
    <location>
        <begin position="31"/>
        <end position="66"/>
    </location>
</feature>
<evidence type="ECO:0000313" key="3">
    <source>
        <dbReference type="Proteomes" id="UP000823388"/>
    </source>
</evidence>
<dbReference type="Proteomes" id="UP000823388">
    <property type="component" value="Chromosome 5K"/>
</dbReference>
<feature type="signal peptide" evidence="1">
    <location>
        <begin position="1"/>
        <end position="30"/>
    </location>
</feature>
<organism evidence="2 3">
    <name type="scientific">Panicum virgatum</name>
    <name type="common">Blackwell switchgrass</name>
    <dbReference type="NCBI Taxonomy" id="38727"/>
    <lineage>
        <taxon>Eukaryota</taxon>
        <taxon>Viridiplantae</taxon>
        <taxon>Streptophyta</taxon>
        <taxon>Embryophyta</taxon>
        <taxon>Tracheophyta</taxon>
        <taxon>Spermatophyta</taxon>
        <taxon>Magnoliopsida</taxon>
        <taxon>Liliopsida</taxon>
        <taxon>Poales</taxon>
        <taxon>Poaceae</taxon>
        <taxon>PACMAD clade</taxon>
        <taxon>Panicoideae</taxon>
        <taxon>Panicodae</taxon>
        <taxon>Paniceae</taxon>
        <taxon>Panicinae</taxon>
        <taxon>Panicum</taxon>
        <taxon>Panicum sect. Hiantes</taxon>
    </lineage>
</organism>
<proteinExistence type="predicted"/>
<reference evidence="2" key="1">
    <citation type="submission" date="2020-05" db="EMBL/GenBank/DDBJ databases">
        <title>WGS assembly of Panicum virgatum.</title>
        <authorList>
            <person name="Lovell J.T."/>
            <person name="Jenkins J."/>
            <person name="Shu S."/>
            <person name="Juenger T.E."/>
            <person name="Schmutz J."/>
        </authorList>
    </citation>
    <scope>NUCLEOTIDE SEQUENCE</scope>
    <source>
        <strain evidence="2">AP13</strain>
    </source>
</reference>
<evidence type="ECO:0000313" key="2">
    <source>
        <dbReference type="EMBL" id="KAG2599414.1"/>
    </source>
</evidence>
<name>A0A8T0SQC1_PANVG</name>
<keyword evidence="1" id="KW-0732">Signal</keyword>
<protein>
    <submittedName>
        <fullName evidence="2">Uncharacterized protein</fullName>
    </submittedName>
</protein>
<comment type="caution">
    <text evidence="2">The sequence shown here is derived from an EMBL/GenBank/DDBJ whole genome shotgun (WGS) entry which is preliminary data.</text>
</comment>
<accession>A0A8T0SQC1</accession>
<sequence length="66" mass="7271">MAMAELSPRVFLPCFLLVMICCLRPQLSRAARAPDTVSRDRPLSGGRRLVSRGGNFAMGFFQPGML</sequence>
<gene>
    <name evidence="2" type="ORF">PVAP13_5KG455007</name>
</gene>
<evidence type="ECO:0000256" key="1">
    <source>
        <dbReference type="SAM" id="SignalP"/>
    </source>
</evidence>